<dbReference type="Proteomes" id="UP000315971">
    <property type="component" value="Unassembled WGS sequence"/>
</dbReference>
<dbReference type="OrthoDB" id="9787988at2"/>
<organism evidence="5 6">
    <name type="scientific">Solitalea koreensis</name>
    <dbReference type="NCBI Taxonomy" id="543615"/>
    <lineage>
        <taxon>Bacteria</taxon>
        <taxon>Pseudomonadati</taxon>
        <taxon>Bacteroidota</taxon>
        <taxon>Sphingobacteriia</taxon>
        <taxon>Sphingobacteriales</taxon>
        <taxon>Sphingobacteriaceae</taxon>
        <taxon>Solitalea</taxon>
    </lineage>
</organism>
<dbReference type="SUPFAM" id="SSF46689">
    <property type="entry name" value="Homeodomain-like"/>
    <property type="match status" value="2"/>
</dbReference>
<dbReference type="GO" id="GO:0043565">
    <property type="term" value="F:sequence-specific DNA binding"/>
    <property type="evidence" value="ECO:0007669"/>
    <property type="project" value="InterPro"/>
</dbReference>
<evidence type="ECO:0000256" key="1">
    <source>
        <dbReference type="ARBA" id="ARBA00023015"/>
    </source>
</evidence>
<keyword evidence="1" id="KW-0805">Transcription regulation</keyword>
<feature type="domain" description="HTH araC/xylS-type" evidence="4">
    <location>
        <begin position="185"/>
        <end position="283"/>
    </location>
</feature>
<dbReference type="InterPro" id="IPR018062">
    <property type="entry name" value="HTH_AraC-typ_CS"/>
</dbReference>
<evidence type="ECO:0000256" key="2">
    <source>
        <dbReference type="ARBA" id="ARBA00023125"/>
    </source>
</evidence>
<evidence type="ECO:0000259" key="4">
    <source>
        <dbReference type="PROSITE" id="PS01124"/>
    </source>
</evidence>
<keyword evidence="2" id="KW-0238">DNA-binding</keyword>
<dbReference type="GO" id="GO:0003700">
    <property type="term" value="F:DNA-binding transcription factor activity"/>
    <property type="evidence" value="ECO:0007669"/>
    <property type="project" value="InterPro"/>
</dbReference>
<reference evidence="5 6" key="1">
    <citation type="submission" date="2017-05" db="EMBL/GenBank/DDBJ databases">
        <authorList>
            <person name="Varghese N."/>
            <person name="Submissions S."/>
        </authorList>
    </citation>
    <scope>NUCLEOTIDE SEQUENCE [LARGE SCALE GENOMIC DNA]</scope>
    <source>
        <strain evidence="5 6">DSM 21342</strain>
    </source>
</reference>
<dbReference type="AlphaFoldDB" id="A0A521DJY4"/>
<gene>
    <name evidence="5" type="ORF">SAMN06265350_10769</name>
</gene>
<dbReference type="PANTHER" id="PTHR43280">
    <property type="entry name" value="ARAC-FAMILY TRANSCRIPTIONAL REGULATOR"/>
    <property type="match status" value="1"/>
</dbReference>
<protein>
    <submittedName>
        <fullName evidence="5">Transcriptional regulator, AraC family</fullName>
    </submittedName>
</protein>
<evidence type="ECO:0000313" key="5">
    <source>
        <dbReference type="EMBL" id="SMO72043.1"/>
    </source>
</evidence>
<dbReference type="PANTHER" id="PTHR43280:SF27">
    <property type="entry name" value="TRANSCRIPTIONAL REGULATOR MTLR"/>
    <property type="match status" value="1"/>
</dbReference>
<dbReference type="Pfam" id="PF12833">
    <property type="entry name" value="HTH_18"/>
    <property type="match status" value="1"/>
</dbReference>
<dbReference type="RefSeq" id="WP_142604260.1">
    <property type="nucleotide sequence ID" value="NZ_FXSZ01000007.1"/>
</dbReference>
<keyword evidence="3" id="KW-0804">Transcription</keyword>
<name>A0A521DJY4_9SPHI</name>
<dbReference type="PROSITE" id="PS01124">
    <property type="entry name" value="HTH_ARAC_FAMILY_2"/>
    <property type="match status" value="1"/>
</dbReference>
<proteinExistence type="predicted"/>
<keyword evidence="6" id="KW-1185">Reference proteome</keyword>
<sequence length="288" mass="33101">MKYFYENFTLPSEQSFSINIYTPEIKRYDLLRAHASFEIALTENCIGKHFIGDNIQDFEGTQLVLMGSYLPHCYHYYHQQDPSIQPQITTIHFAPDFLGKPFLQRPEATPLNELFIKASKGVLFNGSTVSNAKKIMQDMLLAKGLLRISLMLQLLDLLSVDNSYQILSSPYYNVTEGADEKLKINKVFEYIFQNFTKEISLQEVANLVPMTPTAFCRFFKANTNRTLINFLKEIRISHAAKLLLEGKHNVTEACYHSGYNNLSNFHKHFKEVKGLSPRDFANQYKASA</sequence>
<dbReference type="SMART" id="SM00342">
    <property type="entry name" value="HTH_ARAC"/>
    <property type="match status" value="1"/>
</dbReference>
<evidence type="ECO:0000313" key="6">
    <source>
        <dbReference type="Proteomes" id="UP000315971"/>
    </source>
</evidence>
<accession>A0A521DJY4</accession>
<dbReference type="PROSITE" id="PS00041">
    <property type="entry name" value="HTH_ARAC_FAMILY_1"/>
    <property type="match status" value="1"/>
</dbReference>
<evidence type="ECO:0000256" key="3">
    <source>
        <dbReference type="ARBA" id="ARBA00023163"/>
    </source>
</evidence>
<dbReference type="Gene3D" id="1.10.10.60">
    <property type="entry name" value="Homeodomain-like"/>
    <property type="match status" value="2"/>
</dbReference>
<dbReference type="InterPro" id="IPR018060">
    <property type="entry name" value="HTH_AraC"/>
</dbReference>
<dbReference type="EMBL" id="FXSZ01000007">
    <property type="protein sequence ID" value="SMO72043.1"/>
    <property type="molecule type" value="Genomic_DNA"/>
</dbReference>
<dbReference type="InterPro" id="IPR009057">
    <property type="entry name" value="Homeodomain-like_sf"/>
</dbReference>